<comment type="caution">
    <text evidence="1">The sequence shown here is derived from an EMBL/GenBank/DDBJ whole genome shotgun (WGS) entry which is preliminary data.</text>
</comment>
<sequence>MIKDHLTKHPKAIWIHFYKDRMCLMQNDGAVKSIEIPQIPYNHPRMILADFESAATTLKALMKHHSKGLSFFKLTAPIAIVQIMEPIQGSLAKIEIRAFKELFFDTGAREVKLYDIDGNPIESE</sequence>
<dbReference type="AlphaFoldDB" id="A0A4Q7AWP3"/>
<dbReference type="Proteomes" id="UP000293483">
    <property type="component" value="Unassembled WGS sequence"/>
</dbReference>
<protein>
    <submittedName>
        <fullName evidence="1">Rod shape-determining protein</fullName>
    </submittedName>
</protein>
<dbReference type="RefSeq" id="WP_130145643.1">
    <property type="nucleotide sequence ID" value="NZ_SGSU01000009.1"/>
</dbReference>
<organism evidence="1 2">
    <name type="scientific">Acinetobacter bouvetii</name>
    <dbReference type="NCBI Taxonomy" id="202951"/>
    <lineage>
        <taxon>Bacteria</taxon>
        <taxon>Pseudomonadati</taxon>
        <taxon>Pseudomonadota</taxon>
        <taxon>Gammaproteobacteria</taxon>
        <taxon>Moraxellales</taxon>
        <taxon>Moraxellaceae</taxon>
        <taxon>Acinetobacter</taxon>
    </lineage>
</organism>
<accession>A0A4Q7AWP3</accession>
<proteinExistence type="predicted"/>
<evidence type="ECO:0000313" key="2">
    <source>
        <dbReference type="Proteomes" id="UP000293483"/>
    </source>
</evidence>
<evidence type="ECO:0000313" key="1">
    <source>
        <dbReference type="EMBL" id="RZG66826.1"/>
    </source>
</evidence>
<gene>
    <name evidence="1" type="ORF">EXE25_09055</name>
</gene>
<name>A0A4Q7AWP3_9GAMM</name>
<dbReference type="EMBL" id="SGSU01000009">
    <property type="protein sequence ID" value="RZG66826.1"/>
    <property type="molecule type" value="Genomic_DNA"/>
</dbReference>
<reference evidence="1 2" key="1">
    <citation type="submission" date="2019-02" db="EMBL/GenBank/DDBJ databases">
        <title>The Batch Genome Submission of Acinetobacter spp. strains.</title>
        <authorList>
            <person name="Qin J."/>
            <person name="Hu Y."/>
            <person name="Ye H."/>
            <person name="Wei L."/>
            <person name="Feng Y."/>
            <person name="Zong Z."/>
        </authorList>
    </citation>
    <scope>NUCLEOTIDE SEQUENCE [LARGE SCALE GENOMIC DNA]</scope>
    <source>
        <strain evidence="1 2">WCHABo060081</strain>
    </source>
</reference>